<dbReference type="AlphaFoldDB" id="A0A1E3NKW3"/>
<feature type="domain" description="C2H2-type" evidence="8">
    <location>
        <begin position="535"/>
        <end position="562"/>
    </location>
</feature>
<dbReference type="GO" id="GO:0005634">
    <property type="term" value="C:nucleus"/>
    <property type="evidence" value="ECO:0007669"/>
    <property type="project" value="UniProtKB-SubCell"/>
</dbReference>
<dbReference type="SMART" id="SM00355">
    <property type="entry name" value="ZnF_C2H2"/>
    <property type="match status" value="1"/>
</dbReference>
<dbReference type="EMBL" id="KV454004">
    <property type="protein sequence ID" value="ODQ45963.1"/>
    <property type="molecule type" value="Genomic_DNA"/>
</dbReference>
<feature type="compositionally biased region" description="Low complexity" evidence="7">
    <location>
        <begin position="51"/>
        <end position="69"/>
    </location>
</feature>
<evidence type="ECO:0000313" key="10">
    <source>
        <dbReference type="Proteomes" id="UP000094455"/>
    </source>
</evidence>
<dbReference type="PROSITE" id="PS50157">
    <property type="entry name" value="ZINC_FINGER_C2H2_2"/>
    <property type="match status" value="1"/>
</dbReference>
<reference evidence="9 10" key="1">
    <citation type="journal article" date="2016" name="Proc. Natl. Acad. Sci. U.S.A.">
        <title>Comparative genomics of biotechnologically important yeasts.</title>
        <authorList>
            <person name="Riley R."/>
            <person name="Haridas S."/>
            <person name="Wolfe K.H."/>
            <person name="Lopes M.R."/>
            <person name="Hittinger C.T."/>
            <person name="Goeker M."/>
            <person name="Salamov A.A."/>
            <person name="Wisecaver J.H."/>
            <person name="Long T.M."/>
            <person name="Calvey C.H."/>
            <person name="Aerts A.L."/>
            <person name="Barry K.W."/>
            <person name="Choi C."/>
            <person name="Clum A."/>
            <person name="Coughlan A.Y."/>
            <person name="Deshpande S."/>
            <person name="Douglass A.P."/>
            <person name="Hanson S.J."/>
            <person name="Klenk H.-P."/>
            <person name="LaButti K.M."/>
            <person name="Lapidus A."/>
            <person name="Lindquist E.A."/>
            <person name="Lipzen A.M."/>
            <person name="Meier-Kolthoff J.P."/>
            <person name="Ohm R.A."/>
            <person name="Otillar R.P."/>
            <person name="Pangilinan J.L."/>
            <person name="Peng Y."/>
            <person name="Rokas A."/>
            <person name="Rosa C.A."/>
            <person name="Scheuner C."/>
            <person name="Sibirny A.A."/>
            <person name="Slot J.C."/>
            <person name="Stielow J.B."/>
            <person name="Sun H."/>
            <person name="Kurtzman C.P."/>
            <person name="Blackwell M."/>
            <person name="Grigoriev I.V."/>
            <person name="Jeffries T.W."/>
        </authorList>
    </citation>
    <scope>NUCLEOTIDE SEQUENCE [LARGE SCALE GENOMIC DNA]</scope>
    <source>
        <strain evidence="9 10">NRRL Y-2026</strain>
    </source>
</reference>
<dbReference type="InterPro" id="IPR051643">
    <property type="entry name" value="Transcr_Reg_ZincFinger"/>
</dbReference>
<dbReference type="STRING" id="763406.A0A1E3NKW3"/>
<dbReference type="PANTHER" id="PTHR24396:SF19">
    <property type="entry name" value="FI01119P"/>
    <property type="match status" value="1"/>
</dbReference>
<dbReference type="Gene3D" id="3.30.160.60">
    <property type="entry name" value="Classic Zinc Finger"/>
    <property type="match status" value="1"/>
</dbReference>
<keyword evidence="3 6" id="KW-0863">Zinc-finger</keyword>
<organism evidence="9 10">
    <name type="scientific">Pichia membranifaciens NRRL Y-2026</name>
    <dbReference type="NCBI Taxonomy" id="763406"/>
    <lineage>
        <taxon>Eukaryota</taxon>
        <taxon>Fungi</taxon>
        <taxon>Dikarya</taxon>
        <taxon>Ascomycota</taxon>
        <taxon>Saccharomycotina</taxon>
        <taxon>Pichiomycetes</taxon>
        <taxon>Pichiales</taxon>
        <taxon>Pichiaceae</taxon>
        <taxon>Pichia</taxon>
    </lineage>
</organism>
<comment type="subcellular location">
    <subcellularLocation>
        <location evidence="1">Nucleus</location>
    </subcellularLocation>
</comment>
<feature type="region of interest" description="Disordered" evidence="7">
    <location>
        <begin position="394"/>
        <end position="414"/>
    </location>
</feature>
<dbReference type="InterPro" id="IPR013087">
    <property type="entry name" value="Znf_C2H2_type"/>
</dbReference>
<keyword evidence="4" id="KW-0862">Zinc</keyword>
<dbReference type="InterPro" id="IPR036236">
    <property type="entry name" value="Znf_C2H2_sf"/>
</dbReference>
<evidence type="ECO:0000313" key="9">
    <source>
        <dbReference type="EMBL" id="ODQ45963.1"/>
    </source>
</evidence>
<evidence type="ECO:0000256" key="3">
    <source>
        <dbReference type="ARBA" id="ARBA00022771"/>
    </source>
</evidence>
<dbReference type="PANTHER" id="PTHR24396">
    <property type="entry name" value="ZINC FINGER PROTEIN"/>
    <property type="match status" value="1"/>
</dbReference>
<dbReference type="GO" id="GO:0000981">
    <property type="term" value="F:DNA-binding transcription factor activity, RNA polymerase II-specific"/>
    <property type="evidence" value="ECO:0007669"/>
    <property type="project" value="TreeGrafter"/>
</dbReference>
<name>A0A1E3NKW3_9ASCO</name>
<evidence type="ECO:0000256" key="2">
    <source>
        <dbReference type="ARBA" id="ARBA00022723"/>
    </source>
</evidence>
<evidence type="ECO:0000256" key="7">
    <source>
        <dbReference type="SAM" id="MobiDB-lite"/>
    </source>
</evidence>
<dbReference type="RefSeq" id="XP_019017076.1">
    <property type="nucleotide sequence ID" value="XM_019160549.1"/>
</dbReference>
<keyword evidence="10" id="KW-1185">Reference proteome</keyword>
<evidence type="ECO:0000256" key="6">
    <source>
        <dbReference type="PROSITE-ProRule" id="PRU00042"/>
    </source>
</evidence>
<accession>A0A1E3NKW3</accession>
<keyword evidence="5" id="KW-0539">Nucleus</keyword>
<evidence type="ECO:0000256" key="4">
    <source>
        <dbReference type="ARBA" id="ARBA00022833"/>
    </source>
</evidence>
<dbReference type="Proteomes" id="UP000094455">
    <property type="component" value="Unassembled WGS sequence"/>
</dbReference>
<evidence type="ECO:0000259" key="8">
    <source>
        <dbReference type="PROSITE" id="PS50157"/>
    </source>
</evidence>
<feature type="region of interest" description="Disordered" evidence="7">
    <location>
        <begin position="37"/>
        <end position="71"/>
    </location>
</feature>
<keyword evidence="2" id="KW-0479">Metal-binding</keyword>
<protein>
    <recommendedName>
        <fullName evidence="8">C2H2-type domain-containing protein</fullName>
    </recommendedName>
</protein>
<dbReference type="GO" id="GO:0008270">
    <property type="term" value="F:zinc ion binding"/>
    <property type="evidence" value="ECO:0007669"/>
    <property type="project" value="UniProtKB-KW"/>
</dbReference>
<dbReference type="SUPFAM" id="SSF57667">
    <property type="entry name" value="beta-beta-alpha zinc fingers"/>
    <property type="match status" value="1"/>
</dbReference>
<dbReference type="GeneID" id="30177236"/>
<proteinExistence type="predicted"/>
<evidence type="ECO:0000256" key="1">
    <source>
        <dbReference type="ARBA" id="ARBA00004123"/>
    </source>
</evidence>
<dbReference type="GO" id="GO:0000978">
    <property type="term" value="F:RNA polymerase II cis-regulatory region sequence-specific DNA binding"/>
    <property type="evidence" value="ECO:0007669"/>
    <property type="project" value="TreeGrafter"/>
</dbReference>
<dbReference type="PROSITE" id="PS00028">
    <property type="entry name" value="ZINC_FINGER_C2H2_1"/>
    <property type="match status" value="1"/>
</dbReference>
<dbReference type="OrthoDB" id="9439903at2759"/>
<evidence type="ECO:0000256" key="5">
    <source>
        <dbReference type="ARBA" id="ARBA00023242"/>
    </source>
</evidence>
<gene>
    <name evidence="9" type="ORF">PICMEDRAFT_148228</name>
</gene>
<sequence length="682" mass="75949">MFSSFLQLLFGEFSSLFSYLSPLYDLVKYVSAPSLLSGPKKGQGQGRDAAGEVGVASAGSTSSTGATTVDDNDDDFGSDLFSKPSTYKNFSSSSKTLHQCAVSEFDYDFTSPNPFSWDFQHLVLANQLNSNNPSLNPNGGTNNKQHITKGDIVDENLSANNLGNPNVVGATSVNSISSNNNIKNNDATALNNINTGNSDEVPVSTNLLFNNNNNGLQSNYNNNQNLDGREASEILSQFSASFQNQLKRNELYQIYQKQNQSHHSHEGPSDQLRQGEQRIDLTDIGIQKSICAEEAKDAHISEDEAEFSDDDYDDYLQSSYQPQISSSSTHPPLSHSFVQLNHNPVSYHFDSENEDDDEDRDTVPLDEELMLSFLRRSNDNTLSVYYMNSDLSEGNTVSPHTATSDSVSGSSPTEHANILKREIEPDAAFGKHSKDRSMKVENELINNEQSISSFADLKPNQQLIINNDNNNIEPQKKYRKLAFSSKPSMSLNMKDTSSTVTFNNSSSDGNNTLPPTADFKMNQSLDDLQRSDKLYICPICQTTFKVKGYLTRHRKKHFASKPFQCPYFDPTVDYEEGTDNDMIIHQHGSDCEDEEVSPNGISDCSKSKVPRCHPTGGFSRRDTFKTHLKALHFVYPTGTKSGDRSDKKGRCAACFKEFKTNKEWLETHVMTNQCEGMITKYK</sequence>